<keyword evidence="4" id="KW-0812">Transmembrane</keyword>
<feature type="domain" description="Fe2OG dioxygenase" evidence="10">
    <location>
        <begin position="772"/>
        <end position="877"/>
    </location>
</feature>
<feature type="region of interest" description="Disordered" evidence="8">
    <location>
        <begin position="391"/>
        <end position="414"/>
    </location>
</feature>
<evidence type="ECO:0000259" key="9">
    <source>
        <dbReference type="PROSITE" id="PS50072"/>
    </source>
</evidence>
<dbReference type="InterPro" id="IPR007014">
    <property type="entry name" value="FUN14"/>
</dbReference>
<evidence type="ECO:0000256" key="5">
    <source>
        <dbReference type="ARBA" id="ARBA00022989"/>
    </source>
</evidence>
<evidence type="ECO:0000256" key="6">
    <source>
        <dbReference type="ARBA" id="ARBA00023136"/>
    </source>
</evidence>
<dbReference type="InterPro" id="IPR027443">
    <property type="entry name" value="IPNS-like_sf"/>
</dbReference>
<dbReference type="InterPro" id="IPR029000">
    <property type="entry name" value="Cyclophilin-like_dom_sf"/>
</dbReference>
<gene>
    <name evidence="11" type="primary">CWC27</name>
    <name evidence="11" type="ORF">FOZ61_008050</name>
</gene>
<evidence type="ECO:0000256" key="1">
    <source>
        <dbReference type="ARBA" id="ARBA00004123"/>
    </source>
</evidence>
<dbReference type="InterPro" id="IPR020892">
    <property type="entry name" value="Cyclophilin-type_PPIase_CS"/>
</dbReference>
<proteinExistence type="inferred from homology"/>
<dbReference type="InterPro" id="IPR002130">
    <property type="entry name" value="Cyclophilin-type_PPIase_dom"/>
</dbReference>
<dbReference type="Gene3D" id="2.40.100.10">
    <property type="entry name" value="Cyclophilin-like"/>
    <property type="match status" value="1"/>
</dbReference>
<evidence type="ECO:0000259" key="10">
    <source>
        <dbReference type="PROSITE" id="PS51471"/>
    </source>
</evidence>
<feature type="compositionally biased region" description="Basic and acidic residues" evidence="8">
    <location>
        <begin position="391"/>
        <end position="400"/>
    </location>
</feature>
<evidence type="ECO:0000256" key="2">
    <source>
        <dbReference type="ARBA" id="ARBA00004370"/>
    </source>
</evidence>
<sequence>MSNIYVAEPPTKGKVVLHTTHGPISIALWPKECPKTTRNFVQLALEDYYNGTVFHRIIKDFLIQGGDRTNTGLGCDSIYGEPYPNEFHSRLKFRYRGLVGVASAGVAEKGGASTNGSQFFITMGRDDSFNNKYTLFGKVVDDTVYNLDRISQANVDTNDFPTDDPPPHIIRAEVVENPFTDIIPRDIYRQVVDHAEEERENRRKEKIEVSNKKGLLSFEDEDSSSSESEDDEDGSEKRIAVKVRSAHDGGDASLLAETAKSGDAADAVQKGSSSKAAARRAKMLQKSRGVQDLDDGDEESEGSEYGDRERAEKLGILPSEAKAMRESELERQRQIEKMRQKIRQVNRVEDTSKKETKGPMGIADRTNKYKRREKRGKKAYQELDVFMHEEASKAHEREEEGPVVVNGGSSTSARAAAEDTEITAEPGTLAETMQFAFGEDTGALGADGDAFGGADWLHGRDTSAHSKGLKFAIDSTRAYQLDEERAQKVLEVYDPLDPNAGPPKELVMMPCNLEEDLPIFVYYGDTEELSLLGGAEDAGGIDKIVVDEFRLRGFIIVRHAYPRMQQRVLQEVAAFFALDDEEKAAIAGGDGMRKIKGRPVGVNANAYLRSKMRMDWAGLSVRLVDSIDFRNVSSDVGRLDLGRKSWLFSSHAALTRVLNFAVVTASSAAARPLSQIVSLDDCVKPLRYSRRGSSEFVDLHLAHSKGGRGLVPSGFDSTRLRVPVLGHVSSAAGIARALCRCIERYLTGSDGSTALESCVDFLSTEPSEEGVSNSTVRFCHYSAGAGGFEPHTDTSFFTVIASAGRSKASSLEILSPGGNEWRAIDRLIADDSSVVVFPGDYMAIISKEAVPAAVHRSTAGSSREDRISVPILFRTRKGAYWPGRMKGMLDCDEPLPMDDLEAFCSVKRKRQAAEHRDEGDNWILSTRDVGASSMMTRASLVAGGMARNSLRPNRCWAEEMSAGQRLMDPPKREQRNLSQVMADTNLGEVAEPLSFGMISGFCSGFFLKKVGKAAAVTFGVVFVTFQAAAQAGYVNVNWDAVQRDVMKGLDMDGDGEVTEMDAREAVVRAVNYLTENTGIAAGSFMAGFVLGVRKG</sequence>
<comment type="similarity">
    <text evidence="3">Belongs to the FUN14 family.</text>
</comment>
<keyword evidence="11" id="KW-0413">Isomerase</keyword>
<evidence type="ECO:0000256" key="3">
    <source>
        <dbReference type="ARBA" id="ARBA00009160"/>
    </source>
</evidence>
<keyword evidence="5" id="KW-1133">Transmembrane helix</keyword>
<feature type="domain" description="PPIase cyclophilin-type" evidence="9">
    <location>
        <begin position="18"/>
        <end position="176"/>
    </location>
</feature>
<dbReference type="EMBL" id="JABAHT010000511">
    <property type="protein sequence ID" value="KAF4654779.1"/>
    <property type="molecule type" value="Genomic_DNA"/>
</dbReference>
<dbReference type="PANTHER" id="PTHR45625:SF6">
    <property type="entry name" value="SPLICEOSOME-ASSOCIATED PROTEIN CWC27 HOMOLOG"/>
    <property type="match status" value="1"/>
</dbReference>
<dbReference type="GO" id="GO:0006457">
    <property type="term" value="P:protein folding"/>
    <property type="evidence" value="ECO:0007669"/>
    <property type="project" value="InterPro"/>
</dbReference>
<dbReference type="SUPFAM" id="SSF51197">
    <property type="entry name" value="Clavaminate synthase-like"/>
    <property type="match status" value="1"/>
</dbReference>
<comment type="caution">
    <text evidence="11">The sequence shown here is derived from an EMBL/GenBank/DDBJ whole genome shotgun (WGS) entry which is preliminary data.</text>
</comment>
<keyword evidence="7" id="KW-0539">Nucleus</keyword>
<dbReference type="AlphaFoldDB" id="A0A7J6L6J0"/>
<dbReference type="Pfam" id="PF03171">
    <property type="entry name" value="2OG-FeII_Oxy"/>
    <property type="match status" value="1"/>
</dbReference>
<dbReference type="PANTHER" id="PTHR45625">
    <property type="entry name" value="PEPTIDYL-PROLYL CIS-TRANS ISOMERASE-RELATED"/>
    <property type="match status" value="1"/>
</dbReference>
<feature type="compositionally biased region" description="Basic and acidic residues" evidence="8">
    <location>
        <begin position="346"/>
        <end position="357"/>
    </location>
</feature>
<dbReference type="OrthoDB" id="442970at2759"/>
<dbReference type="PROSITE" id="PS50072">
    <property type="entry name" value="CSA_PPIASE_2"/>
    <property type="match status" value="1"/>
</dbReference>
<protein>
    <submittedName>
        <fullName evidence="11">Peptidyl-prolyl isomerase cwc27</fullName>
    </submittedName>
</protein>
<reference evidence="11 12" key="1">
    <citation type="submission" date="2020-04" db="EMBL/GenBank/DDBJ databases">
        <title>Perkinsus olseni comparative genomics.</title>
        <authorList>
            <person name="Bogema D.R."/>
        </authorList>
    </citation>
    <scope>NUCLEOTIDE SEQUENCE [LARGE SCALE GENOMIC DNA]</scope>
    <source>
        <strain evidence="11">ATCC PRA-179</strain>
    </source>
</reference>
<dbReference type="Pfam" id="PF00160">
    <property type="entry name" value="Pro_isomerase"/>
    <property type="match status" value="1"/>
</dbReference>
<keyword evidence="6" id="KW-0472">Membrane</keyword>
<evidence type="ECO:0000256" key="7">
    <source>
        <dbReference type="ARBA" id="ARBA00023242"/>
    </source>
</evidence>
<dbReference type="SUPFAM" id="SSF50891">
    <property type="entry name" value="Cyclophilin-like"/>
    <property type="match status" value="1"/>
</dbReference>
<organism evidence="11 12">
    <name type="scientific">Perkinsus olseni</name>
    <name type="common">Perkinsus atlanticus</name>
    <dbReference type="NCBI Taxonomy" id="32597"/>
    <lineage>
        <taxon>Eukaryota</taxon>
        <taxon>Sar</taxon>
        <taxon>Alveolata</taxon>
        <taxon>Perkinsozoa</taxon>
        <taxon>Perkinsea</taxon>
        <taxon>Perkinsida</taxon>
        <taxon>Perkinsidae</taxon>
        <taxon>Perkinsus</taxon>
    </lineage>
</organism>
<dbReference type="InterPro" id="IPR044861">
    <property type="entry name" value="IPNS-like_FE2OG_OXY"/>
</dbReference>
<evidence type="ECO:0000313" key="12">
    <source>
        <dbReference type="Proteomes" id="UP000570595"/>
    </source>
</evidence>
<dbReference type="Gene3D" id="2.60.120.330">
    <property type="entry name" value="B-lactam Antibiotic, Isopenicillin N Synthase, Chain"/>
    <property type="match status" value="1"/>
</dbReference>
<dbReference type="PROSITE" id="PS51471">
    <property type="entry name" value="FE2OG_OXY"/>
    <property type="match status" value="1"/>
</dbReference>
<comment type="subcellular location">
    <subcellularLocation>
        <location evidence="2">Membrane</location>
    </subcellularLocation>
    <subcellularLocation>
        <location evidence="1">Nucleus</location>
    </subcellularLocation>
</comment>
<dbReference type="InterPro" id="IPR005123">
    <property type="entry name" value="Oxoglu/Fe-dep_dioxygenase_dom"/>
</dbReference>
<dbReference type="PROSITE" id="PS00170">
    <property type="entry name" value="CSA_PPIASE_1"/>
    <property type="match status" value="1"/>
</dbReference>
<dbReference type="PRINTS" id="PR00153">
    <property type="entry name" value="CSAPPISMRASE"/>
</dbReference>
<feature type="region of interest" description="Disordered" evidence="8">
    <location>
        <begin position="258"/>
        <end position="310"/>
    </location>
</feature>
<feature type="compositionally biased region" description="Acidic residues" evidence="8">
    <location>
        <begin position="292"/>
        <end position="304"/>
    </location>
</feature>
<accession>A0A7J6L6J0</accession>
<feature type="compositionally biased region" description="Acidic residues" evidence="8">
    <location>
        <begin position="218"/>
        <end position="234"/>
    </location>
</feature>
<dbReference type="GO" id="GO:0003755">
    <property type="term" value="F:peptidyl-prolyl cis-trans isomerase activity"/>
    <property type="evidence" value="ECO:0007669"/>
    <property type="project" value="InterPro"/>
</dbReference>
<dbReference type="GO" id="GO:0016020">
    <property type="term" value="C:membrane"/>
    <property type="evidence" value="ECO:0007669"/>
    <property type="project" value="UniProtKB-SubCell"/>
</dbReference>
<name>A0A7J6L6J0_PEROL</name>
<evidence type="ECO:0000313" key="11">
    <source>
        <dbReference type="EMBL" id="KAF4654779.1"/>
    </source>
</evidence>
<dbReference type="Proteomes" id="UP000570595">
    <property type="component" value="Unassembled WGS sequence"/>
</dbReference>
<evidence type="ECO:0000256" key="8">
    <source>
        <dbReference type="SAM" id="MobiDB-lite"/>
    </source>
</evidence>
<feature type="region of interest" description="Disordered" evidence="8">
    <location>
        <begin position="214"/>
        <end position="237"/>
    </location>
</feature>
<feature type="region of interest" description="Disordered" evidence="8">
    <location>
        <begin position="343"/>
        <end position="375"/>
    </location>
</feature>
<evidence type="ECO:0000256" key="4">
    <source>
        <dbReference type="ARBA" id="ARBA00022692"/>
    </source>
</evidence>
<dbReference type="InterPro" id="IPR044666">
    <property type="entry name" value="Cyclophilin_A-like"/>
</dbReference>
<dbReference type="GO" id="GO:0071013">
    <property type="term" value="C:catalytic step 2 spliceosome"/>
    <property type="evidence" value="ECO:0007669"/>
    <property type="project" value="TreeGrafter"/>
</dbReference>
<dbReference type="Pfam" id="PF04930">
    <property type="entry name" value="FUN14"/>
    <property type="match status" value="1"/>
</dbReference>